<sequence>MLPTRKNIRLPNYDYRQEGMYFITICTKGKRTILGTVTQDSILLSAYGKIAEQVLIQIQNTHIEASIIQHTIMPNHVHAILFIKNNASVSLGQMIRQFKAKTSYLCRQSLWQRNYYEHVIRSQIELCEIMTYIENNPLQWALDKEYMP</sequence>
<evidence type="ECO:0000313" key="2">
    <source>
        <dbReference type="EMBL" id="KMO87655.1"/>
    </source>
</evidence>
<dbReference type="Proteomes" id="UP000036503">
    <property type="component" value="Unassembled WGS sequence"/>
</dbReference>
<organism evidence="2 3">
    <name type="scientific">Megasphaera cerevisiae DSM 20462</name>
    <dbReference type="NCBI Taxonomy" id="1122219"/>
    <lineage>
        <taxon>Bacteria</taxon>
        <taxon>Bacillati</taxon>
        <taxon>Bacillota</taxon>
        <taxon>Negativicutes</taxon>
        <taxon>Veillonellales</taxon>
        <taxon>Veillonellaceae</taxon>
        <taxon>Megasphaera</taxon>
    </lineage>
</organism>
<dbReference type="Gene3D" id="3.30.70.1290">
    <property type="entry name" value="Transposase IS200-like"/>
    <property type="match status" value="1"/>
</dbReference>
<dbReference type="InterPro" id="IPR052715">
    <property type="entry name" value="RAYT_transposase"/>
</dbReference>
<name>A0A0J6WVW4_9FIRM</name>
<gene>
    <name evidence="2" type="ORF">AB840_01820</name>
</gene>
<dbReference type="SMART" id="SM01321">
    <property type="entry name" value="Y1_Tnp"/>
    <property type="match status" value="1"/>
</dbReference>
<evidence type="ECO:0000313" key="3">
    <source>
        <dbReference type="Proteomes" id="UP000036503"/>
    </source>
</evidence>
<dbReference type="SUPFAM" id="SSF143422">
    <property type="entry name" value="Transposase IS200-like"/>
    <property type="match status" value="1"/>
</dbReference>
<dbReference type="GO" id="GO:0004803">
    <property type="term" value="F:transposase activity"/>
    <property type="evidence" value="ECO:0007669"/>
    <property type="project" value="InterPro"/>
</dbReference>
<dbReference type="Pfam" id="PF01797">
    <property type="entry name" value="Y1_Tnp"/>
    <property type="match status" value="1"/>
</dbReference>
<proteinExistence type="predicted"/>
<dbReference type="GO" id="GO:0043565">
    <property type="term" value="F:sequence-specific DNA binding"/>
    <property type="evidence" value="ECO:0007669"/>
    <property type="project" value="TreeGrafter"/>
</dbReference>
<dbReference type="EMBL" id="LEKT01000003">
    <property type="protein sequence ID" value="KMO87655.1"/>
    <property type="molecule type" value="Genomic_DNA"/>
</dbReference>
<comment type="caution">
    <text evidence="2">The sequence shown here is derived from an EMBL/GenBank/DDBJ whole genome shotgun (WGS) entry which is preliminary data.</text>
</comment>
<dbReference type="PANTHER" id="PTHR36966:SF1">
    <property type="entry name" value="REP-ASSOCIATED TYROSINE TRANSPOSASE"/>
    <property type="match status" value="1"/>
</dbReference>
<dbReference type="OrthoDB" id="9794403at2"/>
<dbReference type="InParanoid" id="A0A0J6WVW4"/>
<dbReference type="PATRIC" id="fig|1122219.3.peg.1172"/>
<dbReference type="InterPro" id="IPR002686">
    <property type="entry name" value="Transposase_17"/>
</dbReference>
<protein>
    <recommendedName>
        <fullName evidence="1">Transposase IS200-like domain-containing protein</fullName>
    </recommendedName>
</protein>
<keyword evidence="3" id="KW-1185">Reference proteome</keyword>
<dbReference type="PANTHER" id="PTHR36966">
    <property type="entry name" value="REP-ASSOCIATED TYROSINE TRANSPOSASE"/>
    <property type="match status" value="1"/>
</dbReference>
<feature type="domain" description="Transposase IS200-like" evidence="1">
    <location>
        <begin position="16"/>
        <end position="136"/>
    </location>
</feature>
<dbReference type="InterPro" id="IPR036515">
    <property type="entry name" value="Transposase_17_sf"/>
</dbReference>
<dbReference type="GO" id="GO:0006313">
    <property type="term" value="P:DNA transposition"/>
    <property type="evidence" value="ECO:0007669"/>
    <property type="project" value="InterPro"/>
</dbReference>
<reference evidence="2 3" key="1">
    <citation type="submission" date="2015-06" db="EMBL/GenBank/DDBJ databases">
        <title>Draft genome sequence of beer spoilage bacterium Megasphaera cerevisiae type strain 20462.</title>
        <authorList>
            <person name="Kutumbaka K."/>
            <person name="Pasmowitz J."/>
            <person name="Mategko J."/>
            <person name="Reyes D."/>
            <person name="Friedrich A."/>
            <person name="Han S."/>
            <person name="Martens-Habbena W."/>
            <person name="Neal-McKinney J."/>
            <person name="Janagama H.K."/>
            <person name="Nadala C."/>
            <person name="Samadpour M."/>
        </authorList>
    </citation>
    <scope>NUCLEOTIDE SEQUENCE [LARGE SCALE GENOMIC DNA]</scope>
    <source>
        <strain evidence="2 3">DSM 20462</strain>
    </source>
</reference>
<dbReference type="RefSeq" id="WP_048513110.1">
    <property type="nucleotide sequence ID" value="NZ_FUXD01000066.1"/>
</dbReference>
<evidence type="ECO:0000259" key="1">
    <source>
        <dbReference type="SMART" id="SM01321"/>
    </source>
</evidence>
<accession>A0A0J6WVW4</accession>
<dbReference type="AlphaFoldDB" id="A0A0J6WVW4"/>